<dbReference type="InterPro" id="IPR044839">
    <property type="entry name" value="NDR1-like"/>
</dbReference>
<dbReference type="PANTHER" id="PTHR31415">
    <property type="entry name" value="OS05G0367900 PROTEIN"/>
    <property type="match status" value="1"/>
</dbReference>
<evidence type="ECO:0000256" key="3">
    <source>
        <dbReference type="SAM" id="Phobius"/>
    </source>
</evidence>
<keyword evidence="5" id="KW-1185">Reference proteome</keyword>
<protein>
    <recommendedName>
        <fullName evidence="6">Late embryogenesis abundant protein LEA-2 subgroup domain-containing protein</fullName>
    </recommendedName>
</protein>
<dbReference type="GO" id="GO:0098542">
    <property type="term" value="P:defense response to other organism"/>
    <property type="evidence" value="ECO:0007669"/>
    <property type="project" value="InterPro"/>
</dbReference>
<feature type="transmembrane region" description="Helical" evidence="3">
    <location>
        <begin position="20"/>
        <end position="37"/>
    </location>
</feature>
<evidence type="ECO:0000256" key="2">
    <source>
        <dbReference type="ARBA" id="ARBA00023136"/>
    </source>
</evidence>
<evidence type="ECO:0000313" key="5">
    <source>
        <dbReference type="Proteomes" id="UP001054889"/>
    </source>
</evidence>
<dbReference type="EMBL" id="BQKI01000071">
    <property type="protein sequence ID" value="GJN13737.1"/>
    <property type="molecule type" value="Genomic_DNA"/>
</dbReference>
<dbReference type="GO" id="GO:0009506">
    <property type="term" value="C:plasmodesma"/>
    <property type="evidence" value="ECO:0007669"/>
    <property type="project" value="TreeGrafter"/>
</dbReference>
<evidence type="ECO:0000313" key="4">
    <source>
        <dbReference type="EMBL" id="GJN13737.1"/>
    </source>
</evidence>
<reference evidence="4" key="1">
    <citation type="journal article" date="2018" name="DNA Res.">
        <title>Multiple hybrid de novo genome assembly of finger millet, an orphan allotetraploid crop.</title>
        <authorList>
            <person name="Hatakeyama M."/>
            <person name="Aluri S."/>
            <person name="Balachadran M.T."/>
            <person name="Sivarajan S.R."/>
            <person name="Patrignani A."/>
            <person name="Gruter S."/>
            <person name="Poveda L."/>
            <person name="Shimizu-Inatsugi R."/>
            <person name="Baeten J."/>
            <person name="Francoijs K.J."/>
            <person name="Nataraja K.N."/>
            <person name="Reddy Y.A.N."/>
            <person name="Phadnis S."/>
            <person name="Ravikumar R.L."/>
            <person name="Schlapbach R."/>
            <person name="Sreeman S.M."/>
            <person name="Shimizu K.K."/>
        </authorList>
    </citation>
    <scope>NUCLEOTIDE SEQUENCE</scope>
</reference>
<accession>A0AAV5DUE4</accession>
<dbReference type="AlphaFoldDB" id="A0AAV5DUE4"/>
<organism evidence="4 5">
    <name type="scientific">Eleusine coracana subsp. coracana</name>
    <dbReference type="NCBI Taxonomy" id="191504"/>
    <lineage>
        <taxon>Eukaryota</taxon>
        <taxon>Viridiplantae</taxon>
        <taxon>Streptophyta</taxon>
        <taxon>Embryophyta</taxon>
        <taxon>Tracheophyta</taxon>
        <taxon>Spermatophyta</taxon>
        <taxon>Magnoliopsida</taxon>
        <taxon>Liliopsida</taxon>
        <taxon>Poales</taxon>
        <taxon>Poaceae</taxon>
        <taxon>PACMAD clade</taxon>
        <taxon>Chloridoideae</taxon>
        <taxon>Cynodonteae</taxon>
        <taxon>Eleusininae</taxon>
        <taxon>Eleusine</taxon>
    </lineage>
</organism>
<keyword evidence="3" id="KW-1133">Transmembrane helix</keyword>
<keyword evidence="2 3" id="KW-0472">Membrane</keyword>
<dbReference type="Proteomes" id="UP001054889">
    <property type="component" value="Unassembled WGS sequence"/>
</dbReference>
<keyword evidence="3" id="KW-0812">Transmembrane</keyword>
<sequence length="208" mass="22198">MSRSGGGGGGQQRTCCSSCCAFIFTTGFMILIYWAIFQPHQIRATVDSAALSNLTVSTSPSAVSYRLAVGLSLYNPSKRVNIYYDAVDAELRLRDGGAVIGTGPASASPTEFLQKRKTGEVVRIEFEGNGVGVPGDVAGELEKEVKGEAPAVRLEVDVFVRVRYVFAAVKIRQKPRIRCSISVPVKKEGRGNGVGGVISSGDRCSVKY</sequence>
<gene>
    <name evidence="4" type="primary">gb00477</name>
    <name evidence="4" type="ORF">PR202_gb00477</name>
</gene>
<name>A0AAV5DUE4_ELECO</name>
<comment type="caution">
    <text evidence="4">The sequence shown here is derived from an EMBL/GenBank/DDBJ whole genome shotgun (WGS) entry which is preliminary data.</text>
</comment>
<reference evidence="4" key="2">
    <citation type="submission" date="2021-12" db="EMBL/GenBank/DDBJ databases">
        <title>Resequencing data analysis of finger millet.</title>
        <authorList>
            <person name="Hatakeyama M."/>
            <person name="Aluri S."/>
            <person name="Balachadran M.T."/>
            <person name="Sivarajan S.R."/>
            <person name="Poveda L."/>
            <person name="Shimizu-Inatsugi R."/>
            <person name="Schlapbach R."/>
            <person name="Sreeman S.M."/>
            <person name="Shimizu K.K."/>
        </authorList>
    </citation>
    <scope>NUCLEOTIDE SEQUENCE</scope>
</reference>
<proteinExistence type="predicted"/>
<evidence type="ECO:0000256" key="1">
    <source>
        <dbReference type="ARBA" id="ARBA00004370"/>
    </source>
</evidence>
<evidence type="ECO:0008006" key="6">
    <source>
        <dbReference type="Google" id="ProtNLM"/>
    </source>
</evidence>
<comment type="subcellular location">
    <subcellularLocation>
        <location evidence="1">Membrane</location>
    </subcellularLocation>
</comment>
<dbReference type="GO" id="GO:0005886">
    <property type="term" value="C:plasma membrane"/>
    <property type="evidence" value="ECO:0007669"/>
    <property type="project" value="TreeGrafter"/>
</dbReference>
<dbReference type="PANTHER" id="PTHR31415:SF76">
    <property type="entry name" value="YLS9"/>
    <property type="match status" value="1"/>
</dbReference>